<keyword evidence="4" id="KW-1185">Reference proteome</keyword>
<comment type="caution">
    <text evidence="3">The sequence shown here is derived from an EMBL/GenBank/DDBJ whole genome shotgun (WGS) entry which is preliminary data.</text>
</comment>
<accession>A0AAD7RT68</accession>
<dbReference type="Gene3D" id="3.30.70.270">
    <property type="match status" value="1"/>
</dbReference>
<sequence>MHTTITQHHIETGVAAPIQQRARWLPLAKWEEAEAKICEMAAAGIIQPSDSLGCASASAVLVRKIDGSLRFCVDYRHLNDATRKDSYPLPRIDDTLNSVWLHVIHCAGSPQRLLAGPSLPISTTENSLHYRQGIMGIQCYAVRSVQQSEGSVPEKVEAVEKWPSPTSAGEVRSLLVLASYYRRFIAGFANIARPLHQLTEKGQRFTWSPASQKAFDHLRKALITAPILAIPDPTKPFLLDTDARNNGVGAVLSQVGRPICTSGLLQTSTRVSSGFALPRHSSPSFGSYCTHLRSTSPTERARQHLSRIAPAFTFTRPAL</sequence>
<evidence type="ECO:0000256" key="1">
    <source>
        <dbReference type="ARBA" id="ARBA00023268"/>
    </source>
</evidence>
<dbReference type="SUPFAM" id="SSF56672">
    <property type="entry name" value="DNA/RNA polymerases"/>
    <property type="match status" value="1"/>
</dbReference>
<dbReference type="GO" id="GO:0003824">
    <property type="term" value="F:catalytic activity"/>
    <property type="evidence" value="ECO:0007669"/>
    <property type="project" value="UniProtKB-KW"/>
</dbReference>
<dbReference type="FunFam" id="3.30.70.270:FF:000020">
    <property type="entry name" value="Transposon Tf2-6 polyprotein-like Protein"/>
    <property type="match status" value="1"/>
</dbReference>
<dbReference type="InterPro" id="IPR041577">
    <property type="entry name" value="RT_RNaseH_2"/>
</dbReference>
<evidence type="ECO:0000259" key="2">
    <source>
        <dbReference type="Pfam" id="PF17919"/>
    </source>
</evidence>
<dbReference type="AlphaFoldDB" id="A0AAD7RT68"/>
<dbReference type="PANTHER" id="PTHR37984:SF5">
    <property type="entry name" value="PROTEIN NYNRIN-LIKE"/>
    <property type="match status" value="1"/>
</dbReference>
<organism evidence="3 4">
    <name type="scientific">Aldrovandia affinis</name>
    <dbReference type="NCBI Taxonomy" id="143900"/>
    <lineage>
        <taxon>Eukaryota</taxon>
        <taxon>Metazoa</taxon>
        <taxon>Chordata</taxon>
        <taxon>Craniata</taxon>
        <taxon>Vertebrata</taxon>
        <taxon>Euteleostomi</taxon>
        <taxon>Actinopterygii</taxon>
        <taxon>Neopterygii</taxon>
        <taxon>Teleostei</taxon>
        <taxon>Notacanthiformes</taxon>
        <taxon>Halosauridae</taxon>
        <taxon>Aldrovandia</taxon>
    </lineage>
</organism>
<dbReference type="InterPro" id="IPR043502">
    <property type="entry name" value="DNA/RNA_pol_sf"/>
</dbReference>
<proteinExistence type="predicted"/>
<dbReference type="EMBL" id="JAINUG010000176">
    <property type="protein sequence ID" value="KAJ8389934.1"/>
    <property type="molecule type" value="Genomic_DNA"/>
</dbReference>
<protein>
    <recommendedName>
        <fullName evidence="2">Reverse transcriptase/retrotransposon-derived protein RNase H-like domain-containing protein</fullName>
    </recommendedName>
</protein>
<evidence type="ECO:0000313" key="3">
    <source>
        <dbReference type="EMBL" id="KAJ8389934.1"/>
    </source>
</evidence>
<dbReference type="Pfam" id="PF17919">
    <property type="entry name" value="RT_RNaseH_2"/>
    <property type="match status" value="1"/>
</dbReference>
<dbReference type="InterPro" id="IPR050951">
    <property type="entry name" value="Retrovirus_Pol_polyprotein"/>
</dbReference>
<gene>
    <name evidence="3" type="ORF">AAFF_G00112190</name>
</gene>
<dbReference type="Proteomes" id="UP001221898">
    <property type="component" value="Unassembled WGS sequence"/>
</dbReference>
<name>A0AAD7RT68_9TELE</name>
<feature type="domain" description="Reverse transcriptase/retrotransposon-derived protein RNase H-like" evidence="2">
    <location>
        <begin position="207"/>
        <end position="256"/>
    </location>
</feature>
<reference evidence="3" key="1">
    <citation type="journal article" date="2023" name="Science">
        <title>Genome structures resolve the early diversification of teleost fishes.</title>
        <authorList>
            <person name="Parey E."/>
            <person name="Louis A."/>
            <person name="Montfort J."/>
            <person name="Bouchez O."/>
            <person name="Roques C."/>
            <person name="Iampietro C."/>
            <person name="Lluch J."/>
            <person name="Castinel A."/>
            <person name="Donnadieu C."/>
            <person name="Desvignes T."/>
            <person name="Floi Bucao C."/>
            <person name="Jouanno E."/>
            <person name="Wen M."/>
            <person name="Mejri S."/>
            <person name="Dirks R."/>
            <person name="Jansen H."/>
            <person name="Henkel C."/>
            <person name="Chen W.J."/>
            <person name="Zahm M."/>
            <person name="Cabau C."/>
            <person name="Klopp C."/>
            <person name="Thompson A.W."/>
            <person name="Robinson-Rechavi M."/>
            <person name="Braasch I."/>
            <person name="Lecointre G."/>
            <person name="Bobe J."/>
            <person name="Postlethwait J.H."/>
            <person name="Berthelot C."/>
            <person name="Roest Crollius H."/>
            <person name="Guiguen Y."/>
        </authorList>
    </citation>
    <scope>NUCLEOTIDE SEQUENCE</scope>
    <source>
        <strain evidence="3">NC1722</strain>
    </source>
</reference>
<evidence type="ECO:0000313" key="4">
    <source>
        <dbReference type="Proteomes" id="UP001221898"/>
    </source>
</evidence>
<keyword evidence="1" id="KW-0511">Multifunctional enzyme</keyword>
<dbReference type="InterPro" id="IPR043128">
    <property type="entry name" value="Rev_trsase/Diguanyl_cyclase"/>
</dbReference>
<dbReference type="Gene3D" id="3.10.10.10">
    <property type="entry name" value="HIV Type 1 Reverse Transcriptase, subunit A, domain 1"/>
    <property type="match status" value="1"/>
</dbReference>
<dbReference type="PANTHER" id="PTHR37984">
    <property type="entry name" value="PROTEIN CBG26694"/>
    <property type="match status" value="1"/>
</dbReference>